<evidence type="ECO:0000259" key="1">
    <source>
        <dbReference type="Pfam" id="PF21694"/>
    </source>
</evidence>
<protein>
    <recommendedName>
        <fullName evidence="1">DNA polymerase III delta subunit-like C-terminal domain-containing protein</fullName>
    </recommendedName>
</protein>
<dbReference type="EMBL" id="MHWM01000019">
    <property type="protein sequence ID" value="OHB08773.1"/>
    <property type="molecule type" value="Genomic_DNA"/>
</dbReference>
<dbReference type="Gene3D" id="1.20.272.10">
    <property type="match status" value="1"/>
</dbReference>
<dbReference type="AlphaFoldDB" id="A0A1G2UH66"/>
<evidence type="ECO:0000313" key="2">
    <source>
        <dbReference type="EMBL" id="OHB08773.1"/>
    </source>
</evidence>
<comment type="caution">
    <text evidence="2">The sequence shown here is derived from an EMBL/GenBank/DDBJ whole genome shotgun (WGS) entry which is preliminary data.</text>
</comment>
<dbReference type="Proteomes" id="UP000177096">
    <property type="component" value="Unassembled WGS sequence"/>
</dbReference>
<name>A0A1G2UH66_9BACT</name>
<reference evidence="2 3" key="1">
    <citation type="journal article" date="2016" name="Nat. Commun.">
        <title>Thousands of microbial genomes shed light on interconnected biogeochemical processes in an aquifer system.</title>
        <authorList>
            <person name="Anantharaman K."/>
            <person name="Brown C.T."/>
            <person name="Hug L.A."/>
            <person name="Sharon I."/>
            <person name="Castelle C.J."/>
            <person name="Probst A.J."/>
            <person name="Thomas B.C."/>
            <person name="Singh A."/>
            <person name="Wilkins M.J."/>
            <person name="Karaoz U."/>
            <person name="Brodie E.L."/>
            <person name="Williams K.H."/>
            <person name="Hubbard S.S."/>
            <person name="Banfield J.F."/>
        </authorList>
    </citation>
    <scope>NUCLEOTIDE SEQUENCE [LARGE SCALE GENOMIC DNA]</scope>
</reference>
<accession>A0A1G2UH66</accession>
<dbReference type="InterPro" id="IPR048466">
    <property type="entry name" value="DNA_pol3_delta-like_C"/>
</dbReference>
<organism evidence="2 3">
    <name type="scientific">Candidatus Zambryskibacteria bacterium RIFCSPLOWO2_02_FULL_39_14</name>
    <dbReference type="NCBI Taxonomy" id="1802769"/>
    <lineage>
        <taxon>Bacteria</taxon>
        <taxon>Candidatus Zambryskiibacteriota</taxon>
    </lineage>
</organism>
<dbReference type="Pfam" id="PF21694">
    <property type="entry name" value="DNA_pol3_delta_C"/>
    <property type="match status" value="1"/>
</dbReference>
<sequence>MNNKSGITNNEEFYHKDIFGNVVDIDLGATEDEEEKPLLDKRGREFNIFTFTDAVGARKKKEAWILYQKALSAGLSAEEIFFKLVWQVKSMLVASKTKNAEEADMKTFPYNKAKSFLKNFKSEELENLSENIIIGYQEARRGMGEMETLVEKTILKL</sequence>
<proteinExistence type="predicted"/>
<evidence type="ECO:0000313" key="3">
    <source>
        <dbReference type="Proteomes" id="UP000177096"/>
    </source>
</evidence>
<gene>
    <name evidence="2" type="ORF">A3I86_01960</name>
</gene>
<feature type="domain" description="DNA polymerase III delta subunit-like C-terminal" evidence="1">
    <location>
        <begin position="47"/>
        <end position="157"/>
    </location>
</feature>